<accession>A0AAU7AZ04</accession>
<evidence type="ECO:0000256" key="2">
    <source>
        <dbReference type="ARBA" id="ARBA00023315"/>
    </source>
</evidence>
<feature type="domain" description="N-acetyltransferase" evidence="3">
    <location>
        <begin position="1"/>
        <end position="151"/>
    </location>
</feature>
<dbReference type="KEGG" id="parq:DSM112329_03763"/>
<organism evidence="4">
    <name type="scientific">Paraconexibacter sp. AEG42_29</name>
    <dbReference type="NCBI Taxonomy" id="2997339"/>
    <lineage>
        <taxon>Bacteria</taxon>
        <taxon>Bacillati</taxon>
        <taxon>Actinomycetota</taxon>
        <taxon>Thermoleophilia</taxon>
        <taxon>Solirubrobacterales</taxon>
        <taxon>Paraconexibacteraceae</taxon>
        <taxon>Paraconexibacter</taxon>
    </lineage>
</organism>
<evidence type="ECO:0000256" key="1">
    <source>
        <dbReference type="ARBA" id="ARBA00022679"/>
    </source>
</evidence>
<dbReference type="PANTHER" id="PTHR43877">
    <property type="entry name" value="AMINOALKYLPHOSPHONATE N-ACETYLTRANSFERASE-RELATED-RELATED"/>
    <property type="match status" value="1"/>
</dbReference>
<protein>
    <recommendedName>
        <fullName evidence="3">N-acetyltransferase domain-containing protein</fullName>
    </recommendedName>
</protein>
<dbReference type="SUPFAM" id="SSF55729">
    <property type="entry name" value="Acyl-CoA N-acyltransferases (Nat)"/>
    <property type="match status" value="1"/>
</dbReference>
<dbReference type="Pfam" id="PF00583">
    <property type="entry name" value="Acetyltransf_1"/>
    <property type="match status" value="1"/>
</dbReference>
<dbReference type="InterPro" id="IPR016181">
    <property type="entry name" value="Acyl_CoA_acyltransferase"/>
</dbReference>
<proteinExistence type="predicted"/>
<dbReference type="EMBL" id="CP114014">
    <property type="protein sequence ID" value="XAY06885.1"/>
    <property type="molecule type" value="Genomic_DNA"/>
</dbReference>
<dbReference type="AlphaFoldDB" id="A0AAU7AZ04"/>
<dbReference type="GO" id="GO:0016747">
    <property type="term" value="F:acyltransferase activity, transferring groups other than amino-acyl groups"/>
    <property type="evidence" value="ECO:0007669"/>
    <property type="project" value="InterPro"/>
</dbReference>
<keyword evidence="2" id="KW-0012">Acyltransferase</keyword>
<gene>
    <name evidence="4" type="ORF">DSM112329_03763</name>
</gene>
<dbReference type="InterPro" id="IPR000182">
    <property type="entry name" value="GNAT_dom"/>
</dbReference>
<dbReference type="Gene3D" id="3.40.630.30">
    <property type="match status" value="1"/>
</dbReference>
<evidence type="ECO:0000313" key="4">
    <source>
        <dbReference type="EMBL" id="XAY06885.1"/>
    </source>
</evidence>
<name>A0AAU7AZ04_9ACTN</name>
<keyword evidence="1" id="KW-0808">Transferase</keyword>
<evidence type="ECO:0000259" key="3">
    <source>
        <dbReference type="PROSITE" id="PS51186"/>
    </source>
</evidence>
<dbReference type="RefSeq" id="WP_354698098.1">
    <property type="nucleotide sequence ID" value="NZ_CP114014.1"/>
</dbReference>
<dbReference type="InterPro" id="IPR050832">
    <property type="entry name" value="Bact_Acetyltransf"/>
</dbReference>
<dbReference type="PANTHER" id="PTHR43877:SF2">
    <property type="entry name" value="AMINOALKYLPHOSPHONATE N-ACETYLTRANSFERASE-RELATED"/>
    <property type="match status" value="1"/>
</dbReference>
<reference evidence="4" key="1">
    <citation type="submission" date="2022-12" db="EMBL/GenBank/DDBJ databases">
        <title>Paraconexibacter alkalitolerans sp. nov. and Baekduia alba sp. nov., isolated from soil and emended description of the genera Paraconexibacter (Chun et al., 2020) and Baekduia (An et al., 2020).</title>
        <authorList>
            <person name="Vieira S."/>
            <person name="Huber K.J."/>
            <person name="Geppert A."/>
            <person name="Wolf J."/>
            <person name="Neumann-Schaal M."/>
            <person name="Muesken M."/>
            <person name="Overmann J."/>
        </authorList>
    </citation>
    <scope>NUCLEOTIDE SEQUENCE</scope>
    <source>
        <strain evidence="4">AEG42_29</strain>
    </source>
</reference>
<sequence>MPPRPARADDLLAVQTVVMRAFAGYVPRLLQRPAPMSFDYDAYRRAEQIHVVEGEPDVHPLRGIIVLVPHPGHLAVDVLAVDPSVQGQGVGRALMAFAEDHARALELGELQLYTNAKMTENLDFYPRLGYLESGRETVKRFERVRFRKLLA</sequence>
<dbReference type="CDD" id="cd04301">
    <property type="entry name" value="NAT_SF"/>
    <property type="match status" value="1"/>
</dbReference>
<dbReference type="PROSITE" id="PS51186">
    <property type="entry name" value="GNAT"/>
    <property type="match status" value="1"/>
</dbReference>